<evidence type="ECO:0000256" key="3">
    <source>
        <dbReference type="ARBA" id="ARBA00022448"/>
    </source>
</evidence>
<evidence type="ECO:0000313" key="10">
    <source>
        <dbReference type="Proteomes" id="UP000017081"/>
    </source>
</evidence>
<sequence>MKIGVFYSSARGKSEFTATLIKDLLKENCDIYKIADTEIIENLKKYKALIFIVPTYGFGEPHEDWKDGIEVISKVNFENKSVGIIGRGNQGFYAATFVNGMKPVYDALVKKNANIVGFTEVEEYDFVKSSAIVDGKFVGLPLDEIFMLQEIKSKLEAWITNNFGEILNEK</sequence>
<dbReference type="EMBL" id="AXZF01000144">
    <property type="protein sequence ID" value="ERT66310.1"/>
    <property type="molecule type" value="Genomic_DNA"/>
</dbReference>
<dbReference type="PANTHER" id="PTHR42809">
    <property type="entry name" value="FLAVODOXIN 2"/>
    <property type="match status" value="1"/>
</dbReference>
<keyword evidence="6 7" id="KW-0249">Electron transport</keyword>
<comment type="caution">
    <text evidence="9">The sequence shown here is derived from an EMBL/GenBank/DDBJ whole genome shotgun (WGS) entry which is preliminary data.</text>
</comment>
<dbReference type="Proteomes" id="UP000017081">
    <property type="component" value="Unassembled WGS sequence"/>
</dbReference>
<accession>U7V435</accession>
<dbReference type="GO" id="GO:0009055">
    <property type="term" value="F:electron transfer activity"/>
    <property type="evidence" value="ECO:0007669"/>
    <property type="project" value="UniProtKB-UniRule"/>
</dbReference>
<evidence type="ECO:0000256" key="6">
    <source>
        <dbReference type="ARBA" id="ARBA00022982"/>
    </source>
</evidence>
<dbReference type="PANTHER" id="PTHR42809:SF1">
    <property type="entry name" value="FLAVODOXIN 1"/>
    <property type="match status" value="1"/>
</dbReference>
<dbReference type="HOGENOM" id="CLU_051402_1_0_0"/>
<dbReference type="eggNOG" id="COG0716">
    <property type="taxonomic scope" value="Bacteria"/>
</dbReference>
<keyword evidence="3 7" id="KW-0813">Transport</keyword>
<dbReference type="Pfam" id="PF00258">
    <property type="entry name" value="Flavodoxin_1"/>
    <property type="match status" value="1"/>
</dbReference>
<gene>
    <name evidence="9" type="ORF">HMPREF0202_02658</name>
</gene>
<comment type="function">
    <text evidence="7">Low-potential electron donor to a number of redox enzymes.</text>
</comment>
<name>U7V435_9FUSO</name>
<dbReference type="InterPro" id="IPR050619">
    <property type="entry name" value="Flavodoxin"/>
</dbReference>
<feature type="domain" description="Flavodoxin-like" evidence="8">
    <location>
        <begin position="3"/>
        <end position="163"/>
    </location>
</feature>
<dbReference type="SUPFAM" id="SSF52218">
    <property type="entry name" value="Flavoproteins"/>
    <property type="match status" value="1"/>
</dbReference>
<evidence type="ECO:0000256" key="7">
    <source>
        <dbReference type="PIRNR" id="PIRNR038996"/>
    </source>
</evidence>
<reference evidence="9 10" key="1">
    <citation type="submission" date="2013-08" db="EMBL/GenBank/DDBJ databases">
        <authorList>
            <person name="Weinstock G."/>
            <person name="Sodergren E."/>
            <person name="Wylie T."/>
            <person name="Fulton L."/>
            <person name="Fulton R."/>
            <person name="Fronick C."/>
            <person name="O'Laughlin M."/>
            <person name="Godfrey J."/>
            <person name="Miner T."/>
            <person name="Herter B."/>
            <person name="Appelbaum E."/>
            <person name="Cordes M."/>
            <person name="Lek S."/>
            <person name="Wollam A."/>
            <person name="Pepin K.H."/>
            <person name="Palsikar V.B."/>
            <person name="Mitreva M."/>
            <person name="Wilson R.K."/>
        </authorList>
    </citation>
    <scope>NUCLEOTIDE SEQUENCE [LARGE SCALE GENOMIC DNA]</scope>
    <source>
        <strain evidence="9 10">ATCC BAA-474</strain>
    </source>
</reference>
<keyword evidence="10" id="KW-1185">Reference proteome</keyword>
<dbReference type="GO" id="GO:0010181">
    <property type="term" value="F:FMN binding"/>
    <property type="evidence" value="ECO:0007669"/>
    <property type="project" value="UniProtKB-UniRule"/>
</dbReference>
<evidence type="ECO:0000313" key="9">
    <source>
        <dbReference type="EMBL" id="ERT66310.1"/>
    </source>
</evidence>
<dbReference type="Gene3D" id="3.40.50.360">
    <property type="match status" value="1"/>
</dbReference>
<dbReference type="InterPro" id="IPR008254">
    <property type="entry name" value="Flavodoxin/NO_synth"/>
</dbReference>
<evidence type="ECO:0000256" key="4">
    <source>
        <dbReference type="ARBA" id="ARBA00022630"/>
    </source>
</evidence>
<dbReference type="PATRIC" id="fig|1319815.3.peg.2545"/>
<dbReference type="PROSITE" id="PS50902">
    <property type="entry name" value="FLAVODOXIN_LIKE"/>
    <property type="match status" value="1"/>
</dbReference>
<comment type="cofactor">
    <cofactor evidence="1 7">
        <name>FMN</name>
        <dbReference type="ChEBI" id="CHEBI:58210"/>
    </cofactor>
</comment>
<evidence type="ECO:0000259" key="8">
    <source>
        <dbReference type="PROSITE" id="PS50902"/>
    </source>
</evidence>
<dbReference type="PIRSF" id="PIRSF038996">
    <property type="entry name" value="FldA"/>
    <property type="match status" value="1"/>
</dbReference>
<comment type="similarity">
    <text evidence="2 7">Belongs to the flavodoxin family.</text>
</comment>
<keyword evidence="5 7" id="KW-0288">FMN</keyword>
<organism evidence="9 10">
    <name type="scientific">Cetobacterium somerae ATCC BAA-474</name>
    <dbReference type="NCBI Taxonomy" id="1319815"/>
    <lineage>
        <taxon>Bacteria</taxon>
        <taxon>Fusobacteriati</taxon>
        <taxon>Fusobacteriota</taxon>
        <taxon>Fusobacteriia</taxon>
        <taxon>Fusobacteriales</taxon>
        <taxon>Fusobacteriaceae</taxon>
        <taxon>Cetobacterium</taxon>
    </lineage>
</organism>
<dbReference type="InterPro" id="IPR029039">
    <property type="entry name" value="Flavoprotein-like_sf"/>
</dbReference>
<dbReference type="InterPro" id="IPR010086">
    <property type="entry name" value="Flavodoxin_lc"/>
</dbReference>
<evidence type="ECO:0000256" key="2">
    <source>
        <dbReference type="ARBA" id="ARBA00005267"/>
    </source>
</evidence>
<keyword evidence="4 7" id="KW-0285">Flavoprotein</keyword>
<evidence type="ECO:0000256" key="1">
    <source>
        <dbReference type="ARBA" id="ARBA00001917"/>
    </source>
</evidence>
<dbReference type="STRING" id="1319815.HMPREF0202_02658"/>
<proteinExistence type="inferred from homology"/>
<evidence type="ECO:0000256" key="5">
    <source>
        <dbReference type="ARBA" id="ARBA00022643"/>
    </source>
</evidence>
<dbReference type="AlphaFoldDB" id="U7V435"/>
<dbReference type="RefSeq" id="WP_023052186.1">
    <property type="nucleotide sequence ID" value="NZ_CP173065.2"/>
</dbReference>
<protein>
    <recommendedName>
        <fullName evidence="7">Flavodoxin</fullName>
    </recommendedName>
</protein>